<dbReference type="RefSeq" id="WP_084374605.1">
    <property type="nucleotide sequence ID" value="NZ_FWYF01000005.1"/>
</dbReference>
<dbReference type="Proteomes" id="UP000192472">
    <property type="component" value="Unassembled WGS sequence"/>
</dbReference>
<keyword evidence="3" id="KW-0540">Nuclease</keyword>
<evidence type="ECO:0000256" key="5">
    <source>
        <dbReference type="ARBA" id="ARBA00022801"/>
    </source>
</evidence>
<dbReference type="Pfam" id="PF07927">
    <property type="entry name" value="HicA_toxin"/>
    <property type="match status" value="1"/>
</dbReference>
<evidence type="ECO:0000313" key="9">
    <source>
        <dbReference type="Proteomes" id="UP000192472"/>
    </source>
</evidence>
<keyword evidence="6" id="KW-0694">RNA-binding</keyword>
<dbReference type="Gene3D" id="3.30.920.30">
    <property type="entry name" value="Hypothetical protein"/>
    <property type="match status" value="1"/>
</dbReference>
<evidence type="ECO:0000256" key="3">
    <source>
        <dbReference type="ARBA" id="ARBA00022722"/>
    </source>
</evidence>
<evidence type="ECO:0000256" key="7">
    <source>
        <dbReference type="ARBA" id="ARBA00023016"/>
    </source>
</evidence>
<comment type="similarity">
    <text evidence="1">Belongs to the HicA mRNA interferase family.</text>
</comment>
<dbReference type="OrthoDB" id="9798547at2"/>
<keyword evidence="4" id="KW-0255">Endonuclease</keyword>
<evidence type="ECO:0000256" key="1">
    <source>
        <dbReference type="ARBA" id="ARBA00006620"/>
    </source>
</evidence>
<gene>
    <name evidence="8" type="ORF">SAMN04488029_3969</name>
</gene>
<dbReference type="AlphaFoldDB" id="A0A1W2GRT1"/>
<accession>A0A1W2GRT1</accession>
<keyword evidence="7" id="KW-0346">Stress response</keyword>
<dbReference type="EMBL" id="FWYF01000005">
    <property type="protein sequence ID" value="SMD38966.1"/>
    <property type="molecule type" value="Genomic_DNA"/>
</dbReference>
<proteinExistence type="inferred from homology"/>
<keyword evidence="9" id="KW-1185">Reference proteome</keyword>
<protein>
    <submittedName>
        <fullName evidence="8">Predicted RNA binding protein YcfA, dsRBD-like fold, HicA-like mRNA interferase family</fullName>
    </submittedName>
</protein>
<organism evidence="8 9">
    <name type="scientific">Reichenbachiella faecimaris</name>
    <dbReference type="NCBI Taxonomy" id="692418"/>
    <lineage>
        <taxon>Bacteria</taxon>
        <taxon>Pseudomonadati</taxon>
        <taxon>Bacteroidota</taxon>
        <taxon>Cytophagia</taxon>
        <taxon>Cytophagales</taxon>
        <taxon>Reichenbachiellaceae</taxon>
        <taxon>Reichenbachiella</taxon>
    </lineage>
</organism>
<evidence type="ECO:0000313" key="8">
    <source>
        <dbReference type="EMBL" id="SMD38966.1"/>
    </source>
</evidence>
<dbReference type="GO" id="GO:0016787">
    <property type="term" value="F:hydrolase activity"/>
    <property type="evidence" value="ECO:0007669"/>
    <property type="project" value="UniProtKB-KW"/>
</dbReference>
<dbReference type="GO" id="GO:0003729">
    <property type="term" value="F:mRNA binding"/>
    <property type="evidence" value="ECO:0007669"/>
    <property type="project" value="InterPro"/>
</dbReference>
<dbReference type="InterPro" id="IPR012933">
    <property type="entry name" value="HicA_mRNA_interferase"/>
</dbReference>
<evidence type="ECO:0000256" key="4">
    <source>
        <dbReference type="ARBA" id="ARBA00022759"/>
    </source>
</evidence>
<reference evidence="8 9" key="1">
    <citation type="submission" date="2017-04" db="EMBL/GenBank/DDBJ databases">
        <authorList>
            <person name="Afonso C.L."/>
            <person name="Miller P.J."/>
            <person name="Scott M.A."/>
            <person name="Spackman E."/>
            <person name="Goraichik I."/>
            <person name="Dimitrov K.M."/>
            <person name="Suarez D.L."/>
            <person name="Swayne D.E."/>
        </authorList>
    </citation>
    <scope>NUCLEOTIDE SEQUENCE [LARGE SCALE GENOMIC DNA]</scope>
    <source>
        <strain evidence="8 9">DSM 26133</strain>
    </source>
</reference>
<name>A0A1W2GRT1_REIFA</name>
<dbReference type="GO" id="GO:0004519">
    <property type="term" value="F:endonuclease activity"/>
    <property type="evidence" value="ECO:0007669"/>
    <property type="project" value="UniProtKB-KW"/>
</dbReference>
<evidence type="ECO:0000256" key="6">
    <source>
        <dbReference type="ARBA" id="ARBA00022884"/>
    </source>
</evidence>
<dbReference type="SUPFAM" id="SSF54786">
    <property type="entry name" value="YcfA/nrd intein domain"/>
    <property type="match status" value="1"/>
</dbReference>
<dbReference type="STRING" id="692418.SAMN04488029_3969"/>
<evidence type="ECO:0000256" key="2">
    <source>
        <dbReference type="ARBA" id="ARBA00022649"/>
    </source>
</evidence>
<dbReference type="InterPro" id="IPR038570">
    <property type="entry name" value="HicA_sf"/>
</dbReference>
<keyword evidence="2" id="KW-1277">Toxin-antitoxin system</keyword>
<keyword evidence="5" id="KW-0378">Hydrolase</keyword>
<sequence length="63" mass="7053">MAKCSEILRVLEKAGWYVKSQKGSHKKMIHKDFGYSIIFPDHGSKEMATGTMNNILKAAGLKK</sequence>